<dbReference type="OrthoDB" id="9790390at2"/>
<dbReference type="EMBL" id="CP036433">
    <property type="protein sequence ID" value="QDU98070.1"/>
    <property type="molecule type" value="Genomic_DNA"/>
</dbReference>
<dbReference type="InterPro" id="IPR013766">
    <property type="entry name" value="Thioredoxin_domain"/>
</dbReference>
<dbReference type="InterPro" id="IPR011990">
    <property type="entry name" value="TPR-like_helical_dom_sf"/>
</dbReference>
<dbReference type="Proteomes" id="UP000317648">
    <property type="component" value="Chromosome"/>
</dbReference>
<dbReference type="PROSITE" id="PS00194">
    <property type="entry name" value="THIOREDOXIN_1"/>
    <property type="match status" value="1"/>
</dbReference>
<dbReference type="GO" id="GO:0005737">
    <property type="term" value="C:cytoplasm"/>
    <property type="evidence" value="ECO:0007669"/>
    <property type="project" value="TreeGrafter"/>
</dbReference>
<dbReference type="SUPFAM" id="SSF48452">
    <property type="entry name" value="TPR-like"/>
    <property type="match status" value="1"/>
</dbReference>
<feature type="domain" description="Thioredoxin" evidence="5">
    <location>
        <begin position="1"/>
        <end position="115"/>
    </location>
</feature>
<evidence type="ECO:0000259" key="5">
    <source>
        <dbReference type="PROSITE" id="PS51352"/>
    </source>
</evidence>
<sequence length="280" mass="31012">MSENASQWVVDTRQETFEADVIERSKSVPVVVDFWASWCGPCRLLSPILEGLAEELAGKFVLVKAETDYNQQAAMDFNVEGIPAVYGLVGGEVVDFFAGAMPEGQVRQWIERLIGFGDNQAIVGLEETDPAQAETQYRELLAAEPESEFAQLGLLRSLFAQNKRDETTAMLEELEKRGFLEPDAERIKAELDLQASSGDLETVKRAAEQDPSDLAAQLDYARALAGQKQYQAALDICLSLVEQDRSGVGEQARAAMLEMFLVIDDPQQVVAYRRKLSMVL</sequence>
<dbReference type="PANTHER" id="PTHR45663:SF11">
    <property type="entry name" value="GEO12009P1"/>
    <property type="match status" value="1"/>
</dbReference>
<evidence type="ECO:0000256" key="2">
    <source>
        <dbReference type="ARBA" id="ARBA00022982"/>
    </source>
</evidence>
<protein>
    <submittedName>
        <fullName evidence="6">Thioredoxin-1</fullName>
    </submittedName>
</protein>
<gene>
    <name evidence="6" type="primary">trxA_5</name>
    <name evidence="6" type="ORF">Pla8534_59310</name>
</gene>
<name>A0A518E1V2_9BACT</name>
<dbReference type="PANTHER" id="PTHR45663">
    <property type="entry name" value="GEO12009P1"/>
    <property type="match status" value="1"/>
</dbReference>
<dbReference type="PROSITE" id="PS51352">
    <property type="entry name" value="THIOREDOXIN_2"/>
    <property type="match status" value="1"/>
</dbReference>
<evidence type="ECO:0000313" key="7">
    <source>
        <dbReference type="Proteomes" id="UP000317648"/>
    </source>
</evidence>
<dbReference type="CDD" id="cd02947">
    <property type="entry name" value="TRX_family"/>
    <property type="match status" value="1"/>
</dbReference>
<accession>A0A518E1V2</accession>
<dbReference type="SUPFAM" id="SSF52833">
    <property type="entry name" value="Thioredoxin-like"/>
    <property type="match status" value="1"/>
</dbReference>
<keyword evidence="4" id="KW-0676">Redox-active center</keyword>
<evidence type="ECO:0000313" key="6">
    <source>
        <dbReference type="EMBL" id="QDU98070.1"/>
    </source>
</evidence>
<evidence type="ECO:0000256" key="4">
    <source>
        <dbReference type="ARBA" id="ARBA00023284"/>
    </source>
</evidence>
<dbReference type="Gene3D" id="1.25.40.10">
    <property type="entry name" value="Tetratricopeptide repeat domain"/>
    <property type="match status" value="1"/>
</dbReference>
<dbReference type="KEGG" id="lcre:Pla8534_59310"/>
<keyword evidence="3" id="KW-1015">Disulfide bond</keyword>
<evidence type="ECO:0000256" key="3">
    <source>
        <dbReference type="ARBA" id="ARBA00023157"/>
    </source>
</evidence>
<keyword evidence="1" id="KW-0813">Transport</keyword>
<dbReference type="Gene3D" id="3.40.30.10">
    <property type="entry name" value="Glutaredoxin"/>
    <property type="match status" value="1"/>
</dbReference>
<proteinExistence type="predicted"/>
<dbReference type="Pfam" id="PF14561">
    <property type="entry name" value="TPR_20"/>
    <property type="match status" value="1"/>
</dbReference>
<organism evidence="6 7">
    <name type="scientific">Lignipirellula cremea</name>
    <dbReference type="NCBI Taxonomy" id="2528010"/>
    <lineage>
        <taxon>Bacteria</taxon>
        <taxon>Pseudomonadati</taxon>
        <taxon>Planctomycetota</taxon>
        <taxon>Planctomycetia</taxon>
        <taxon>Pirellulales</taxon>
        <taxon>Pirellulaceae</taxon>
        <taxon>Lignipirellula</taxon>
    </lineage>
</organism>
<dbReference type="InterPro" id="IPR036249">
    <property type="entry name" value="Thioredoxin-like_sf"/>
</dbReference>
<evidence type="ECO:0000256" key="1">
    <source>
        <dbReference type="ARBA" id="ARBA00022448"/>
    </source>
</evidence>
<reference evidence="6 7" key="1">
    <citation type="submission" date="2019-02" db="EMBL/GenBank/DDBJ databases">
        <title>Deep-cultivation of Planctomycetes and their phenomic and genomic characterization uncovers novel biology.</title>
        <authorList>
            <person name="Wiegand S."/>
            <person name="Jogler M."/>
            <person name="Boedeker C."/>
            <person name="Pinto D."/>
            <person name="Vollmers J."/>
            <person name="Rivas-Marin E."/>
            <person name="Kohn T."/>
            <person name="Peeters S.H."/>
            <person name="Heuer A."/>
            <person name="Rast P."/>
            <person name="Oberbeckmann S."/>
            <person name="Bunk B."/>
            <person name="Jeske O."/>
            <person name="Meyerdierks A."/>
            <person name="Storesund J.E."/>
            <person name="Kallscheuer N."/>
            <person name="Luecker S."/>
            <person name="Lage O.M."/>
            <person name="Pohl T."/>
            <person name="Merkel B.J."/>
            <person name="Hornburger P."/>
            <person name="Mueller R.-W."/>
            <person name="Bruemmer F."/>
            <person name="Labrenz M."/>
            <person name="Spormann A.M."/>
            <person name="Op den Camp H."/>
            <person name="Overmann J."/>
            <person name="Amann R."/>
            <person name="Jetten M.S.M."/>
            <person name="Mascher T."/>
            <person name="Medema M.H."/>
            <person name="Devos D.P."/>
            <person name="Kaster A.-K."/>
            <person name="Ovreas L."/>
            <person name="Rohde M."/>
            <person name="Galperin M.Y."/>
            <person name="Jogler C."/>
        </authorList>
    </citation>
    <scope>NUCLEOTIDE SEQUENCE [LARGE SCALE GENOMIC DNA]</scope>
    <source>
        <strain evidence="6 7">Pla85_3_4</strain>
    </source>
</reference>
<dbReference type="GO" id="GO:0006950">
    <property type="term" value="P:response to stress"/>
    <property type="evidence" value="ECO:0007669"/>
    <property type="project" value="UniProtKB-ARBA"/>
</dbReference>
<keyword evidence="7" id="KW-1185">Reference proteome</keyword>
<dbReference type="InterPro" id="IPR017937">
    <property type="entry name" value="Thioredoxin_CS"/>
</dbReference>
<dbReference type="Pfam" id="PF00085">
    <property type="entry name" value="Thioredoxin"/>
    <property type="match status" value="1"/>
</dbReference>
<keyword evidence="2" id="KW-0249">Electron transport</keyword>
<dbReference type="RefSeq" id="WP_145057016.1">
    <property type="nucleotide sequence ID" value="NZ_CP036433.1"/>
</dbReference>
<dbReference type="GO" id="GO:0015035">
    <property type="term" value="F:protein-disulfide reductase activity"/>
    <property type="evidence" value="ECO:0007669"/>
    <property type="project" value="TreeGrafter"/>
</dbReference>
<dbReference type="AlphaFoldDB" id="A0A518E1V2"/>